<organism evidence="1">
    <name type="scientific">marine sediment metagenome</name>
    <dbReference type="NCBI Taxonomy" id="412755"/>
    <lineage>
        <taxon>unclassified sequences</taxon>
        <taxon>metagenomes</taxon>
        <taxon>ecological metagenomes</taxon>
    </lineage>
</organism>
<comment type="caution">
    <text evidence="1">The sequence shown here is derived from an EMBL/GenBank/DDBJ whole genome shotgun (WGS) entry which is preliminary data.</text>
</comment>
<dbReference type="AlphaFoldDB" id="X0RXZ3"/>
<gene>
    <name evidence="1" type="ORF">S01H1_10703</name>
</gene>
<reference evidence="1" key="1">
    <citation type="journal article" date="2014" name="Front. Microbiol.">
        <title>High frequency of phylogenetically diverse reductive dehalogenase-homologous genes in deep subseafloor sedimentary metagenomes.</title>
        <authorList>
            <person name="Kawai M."/>
            <person name="Futagami T."/>
            <person name="Toyoda A."/>
            <person name="Takaki Y."/>
            <person name="Nishi S."/>
            <person name="Hori S."/>
            <person name="Arai W."/>
            <person name="Tsubouchi T."/>
            <person name="Morono Y."/>
            <person name="Uchiyama I."/>
            <person name="Ito T."/>
            <person name="Fujiyama A."/>
            <person name="Inagaki F."/>
            <person name="Takami H."/>
        </authorList>
    </citation>
    <scope>NUCLEOTIDE SEQUENCE</scope>
    <source>
        <strain evidence="1">Expedition CK06-06</strain>
    </source>
</reference>
<evidence type="ECO:0000313" key="1">
    <source>
        <dbReference type="EMBL" id="GAF73689.1"/>
    </source>
</evidence>
<dbReference type="EMBL" id="BARS01005454">
    <property type="protein sequence ID" value="GAF73689.1"/>
    <property type="molecule type" value="Genomic_DNA"/>
</dbReference>
<accession>X0RXZ3</accession>
<name>X0RXZ3_9ZZZZ</name>
<sequence>NIIRNIIQIASDNIINHNMNIIHTKLSKELAIEENLFMHNNVLYERMYNHKCYVTGEDLKYRFFIGQDEYDYTNKLK</sequence>
<proteinExistence type="predicted"/>
<feature type="non-terminal residue" evidence="1">
    <location>
        <position position="1"/>
    </location>
</feature>
<protein>
    <submittedName>
        <fullName evidence="1">Uncharacterized protein</fullName>
    </submittedName>
</protein>